<dbReference type="InterPro" id="IPR012337">
    <property type="entry name" value="RNaseH-like_sf"/>
</dbReference>
<protein>
    <submittedName>
        <fullName evidence="2">Reverse transcriptase</fullName>
    </submittedName>
</protein>
<keyword evidence="2" id="KW-0808">Transferase</keyword>
<dbReference type="InterPro" id="IPR036397">
    <property type="entry name" value="RNaseH_sf"/>
</dbReference>
<accession>A0A5B6WI83</accession>
<keyword evidence="2" id="KW-0695">RNA-directed DNA polymerase</keyword>
<proteinExistence type="predicted"/>
<feature type="domain" description="Integrase catalytic" evidence="1">
    <location>
        <begin position="126"/>
        <end position="252"/>
    </location>
</feature>
<organism evidence="2 3">
    <name type="scientific">Gossypium australe</name>
    <dbReference type="NCBI Taxonomy" id="47621"/>
    <lineage>
        <taxon>Eukaryota</taxon>
        <taxon>Viridiplantae</taxon>
        <taxon>Streptophyta</taxon>
        <taxon>Embryophyta</taxon>
        <taxon>Tracheophyta</taxon>
        <taxon>Spermatophyta</taxon>
        <taxon>Magnoliopsida</taxon>
        <taxon>eudicotyledons</taxon>
        <taxon>Gunneridae</taxon>
        <taxon>Pentapetalae</taxon>
        <taxon>rosids</taxon>
        <taxon>malvids</taxon>
        <taxon>Malvales</taxon>
        <taxon>Malvaceae</taxon>
        <taxon>Malvoideae</taxon>
        <taxon>Gossypium</taxon>
    </lineage>
</organism>
<keyword evidence="2" id="KW-0548">Nucleotidyltransferase</keyword>
<evidence type="ECO:0000313" key="2">
    <source>
        <dbReference type="EMBL" id="KAA3480787.1"/>
    </source>
</evidence>
<evidence type="ECO:0000313" key="3">
    <source>
        <dbReference type="Proteomes" id="UP000325315"/>
    </source>
</evidence>
<dbReference type="PANTHER" id="PTHR46148:SF44">
    <property type="entry name" value="GAG-POL POLYPROTEIN"/>
    <property type="match status" value="1"/>
</dbReference>
<dbReference type="Pfam" id="PF17921">
    <property type="entry name" value="Integrase_H2C2"/>
    <property type="match status" value="1"/>
</dbReference>
<dbReference type="InterPro" id="IPR041588">
    <property type="entry name" value="Integrase_H2C2"/>
</dbReference>
<dbReference type="AlphaFoldDB" id="A0A5B6WI83"/>
<dbReference type="GO" id="GO:0003676">
    <property type="term" value="F:nucleic acid binding"/>
    <property type="evidence" value="ECO:0007669"/>
    <property type="project" value="InterPro"/>
</dbReference>
<evidence type="ECO:0000259" key="1">
    <source>
        <dbReference type="PROSITE" id="PS50994"/>
    </source>
</evidence>
<dbReference type="InterPro" id="IPR016197">
    <property type="entry name" value="Chromo-like_dom_sf"/>
</dbReference>
<keyword evidence="3" id="KW-1185">Reference proteome</keyword>
<dbReference type="Proteomes" id="UP000325315">
    <property type="component" value="Unassembled WGS sequence"/>
</dbReference>
<dbReference type="GO" id="GO:0015074">
    <property type="term" value="P:DNA integration"/>
    <property type="evidence" value="ECO:0007669"/>
    <property type="project" value="InterPro"/>
</dbReference>
<sequence length="447" mass="53291">MYSESCIIYTYHKSLKYLLTQKELNLKQHRWIELLKNYNCTIEYHPDKANVVADALSCRAMIDLRAMFAHLSLFDDGGWVCIPNNFDQRQLILREAHSSPYAMHPSGNKMYRDLYELYWWPSLERELAKFYISEIVRLYGVPVSIISDRDLHFTSRFWKKLHKALGSRLNLSTAFYPQTDGQSERVIQILKDMLWSYVIDFRDIKSYADLKRRDIKYAVGDFIFLKVSPWKKFLRFDRKGKLSPGFIWPYQILKRMGPVAYQLELPPELAHTYDVFHVSMLMRYQFDPSHVVSVEEIEVRPDLTFEEEPVHILGRDFKVLRRKSIPLVKVLWRNHSTEEVTWEPEDSIRQQYLYMFESVSSVFVCGSVFEYPYVQRNILVYSFSSKLVEEFGLSLDYGKKIWRGSRGRRHFFCDLRTQVALRIWYGRALDKAVIHRHRQFSATEAQW</sequence>
<dbReference type="InterPro" id="IPR056924">
    <property type="entry name" value="SH3_Tf2-1"/>
</dbReference>
<dbReference type="Pfam" id="PF24626">
    <property type="entry name" value="SH3_Tf2-1"/>
    <property type="match status" value="1"/>
</dbReference>
<comment type="caution">
    <text evidence="2">The sequence shown here is derived from an EMBL/GenBank/DDBJ whole genome shotgun (WGS) entry which is preliminary data.</text>
</comment>
<dbReference type="SUPFAM" id="SSF54160">
    <property type="entry name" value="Chromo domain-like"/>
    <property type="match status" value="1"/>
</dbReference>
<dbReference type="GO" id="GO:0003964">
    <property type="term" value="F:RNA-directed DNA polymerase activity"/>
    <property type="evidence" value="ECO:0007669"/>
    <property type="project" value="UniProtKB-KW"/>
</dbReference>
<dbReference type="InterPro" id="IPR001584">
    <property type="entry name" value="Integrase_cat-core"/>
</dbReference>
<dbReference type="Gene3D" id="3.30.420.10">
    <property type="entry name" value="Ribonuclease H-like superfamily/Ribonuclease H"/>
    <property type="match status" value="1"/>
</dbReference>
<gene>
    <name evidence="2" type="ORF">EPI10_021200</name>
</gene>
<reference evidence="3" key="1">
    <citation type="journal article" date="2019" name="Plant Biotechnol. J.">
        <title>Genome sequencing of the Australian wild diploid species Gossypium australe highlights disease resistance and delayed gland morphogenesis.</title>
        <authorList>
            <person name="Cai Y."/>
            <person name="Cai X."/>
            <person name="Wang Q."/>
            <person name="Wang P."/>
            <person name="Zhang Y."/>
            <person name="Cai C."/>
            <person name="Xu Y."/>
            <person name="Wang K."/>
            <person name="Zhou Z."/>
            <person name="Wang C."/>
            <person name="Geng S."/>
            <person name="Li B."/>
            <person name="Dong Q."/>
            <person name="Hou Y."/>
            <person name="Wang H."/>
            <person name="Ai P."/>
            <person name="Liu Z."/>
            <person name="Yi F."/>
            <person name="Sun M."/>
            <person name="An G."/>
            <person name="Cheng J."/>
            <person name="Zhang Y."/>
            <person name="Shi Q."/>
            <person name="Xie Y."/>
            <person name="Shi X."/>
            <person name="Chang Y."/>
            <person name="Huang F."/>
            <person name="Chen Y."/>
            <person name="Hong S."/>
            <person name="Mi L."/>
            <person name="Sun Q."/>
            <person name="Zhang L."/>
            <person name="Zhou B."/>
            <person name="Peng R."/>
            <person name="Zhang X."/>
            <person name="Liu F."/>
        </authorList>
    </citation>
    <scope>NUCLEOTIDE SEQUENCE [LARGE SCALE GENOMIC DNA]</scope>
    <source>
        <strain evidence="3">cv. PA1801</strain>
    </source>
</reference>
<dbReference type="SUPFAM" id="SSF53098">
    <property type="entry name" value="Ribonuclease H-like"/>
    <property type="match status" value="1"/>
</dbReference>
<dbReference type="EMBL" id="SMMG02000003">
    <property type="protein sequence ID" value="KAA3480787.1"/>
    <property type="molecule type" value="Genomic_DNA"/>
</dbReference>
<name>A0A5B6WI83_9ROSI</name>
<dbReference type="OrthoDB" id="1939135at2759"/>
<dbReference type="PANTHER" id="PTHR46148">
    <property type="entry name" value="CHROMO DOMAIN-CONTAINING PROTEIN"/>
    <property type="match status" value="1"/>
</dbReference>
<dbReference type="PROSITE" id="PS50994">
    <property type="entry name" value="INTEGRASE"/>
    <property type="match status" value="1"/>
</dbReference>